<evidence type="ECO:0008006" key="4">
    <source>
        <dbReference type="Google" id="ProtNLM"/>
    </source>
</evidence>
<dbReference type="AlphaFoldDB" id="F9ZUF9"/>
<dbReference type="HOGENOM" id="CLU_151804_3_1_6"/>
<dbReference type="Proteomes" id="UP000006135">
    <property type="component" value="Plasmid megaplasmid"/>
</dbReference>
<gene>
    <name evidence="1" type="ordered locus">Atc_m175</name>
    <name evidence="2" type="ordered locus">Atc_m247</name>
</gene>
<evidence type="ECO:0000313" key="1">
    <source>
        <dbReference type="EMBL" id="AEK59706.1"/>
    </source>
</evidence>
<sequence>MAMTRQEKVAYWTQRVKDQAVSGLSVKRYCAQEEIPVGTLQYWRRKLGVAHSARQRDVVDFFPLHLAPATGAMASSVEIGLLSGRRLSIRGPLEPAWLQTLVQVLESPCG</sequence>
<dbReference type="EMBL" id="CP002574">
    <property type="protein sequence ID" value="AEK59706.1"/>
    <property type="molecule type" value="Genomic_DNA"/>
</dbReference>
<name>F9ZUF9_ACICS</name>
<dbReference type="NCBIfam" id="NF047593">
    <property type="entry name" value="IS66_ISAeme5_TnpA"/>
    <property type="match status" value="1"/>
</dbReference>
<dbReference type="KEGG" id="acu:Atc_m247"/>
<evidence type="ECO:0000313" key="3">
    <source>
        <dbReference type="Proteomes" id="UP000006135"/>
    </source>
</evidence>
<dbReference type="KEGG" id="acu:Atc_m175"/>
<evidence type="ECO:0000313" key="2">
    <source>
        <dbReference type="EMBL" id="AEK59778.1"/>
    </source>
</evidence>
<keyword evidence="2" id="KW-0614">Plasmid</keyword>
<keyword evidence="3" id="KW-1185">Reference proteome</keyword>
<reference evidence="2 3" key="1">
    <citation type="journal article" date="2011" name="J. Genet. Genomics">
        <title>Unraveling the Acidithiobacillus caldus complete genome and its central metabolisms for carbon assimilation.</title>
        <authorList>
            <person name="You X.Y."/>
            <person name="Guo X."/>
            <person name="Zheng H.J."/>
            <person name="Zhang M.J."/>
            <person name="Liu L.J."/>
            <person name="Zhu Y.Q."/>
            <person name="Zhu B."/>
            <person name="Wang S.Y."/>
            <person name="Zhao G.P."/>
            <person name="Poetsch A."/>
            <person name="Jiang C.Y."/>
            <person name="Liu S.J."/>
        </authorList>
    </citation>
    <scope>NUCLEOTIDE SEQUENCE [LARGE SCALE GENOMIC DNA]</scope>
    <source>
        <strain evidence="3">SM-1</strain>
        <plasmid evidence="2">megaplasmid</plasmid>
        <plasmid evidence="3">Plasmid megaplasmid</plasmid>
        <plasmid evidence="2">SM-1</plasmid>
    </source>
</reference>
<accession>F9ZUF9</accession>
<proteinExistence type="predicted"/>
<organism evidence="2 3">
    <name type="scientific">Acidithiobacillus caldus (strain SM-1)</name>
    <dbReference type="NCBI Taxonomy" id="990288"/>
    <lineage>
        <taxon>Bacteria</taxon>
        <taxon>Pseudomonadati</taxon>
        <taxon>Pseudomonadota</taxon>
        <taxon>Acidithiobacillia</taxon>
        <taxon>Acidithiobacillales</taxon>
        <taxon>Acidithiobacillaceae</taxon>
        <taxon>Acidithiobacillus</taxon>
    </lineage>
</organism>
<dbReference type="EMBL" id="CP002574">
    <property type="protein sequence ID" value="AEK59778.1"/>
    <property type="molecule type" value="Genomic_DNA"/>
</dbReference>
<protein>
    <recommendedName>
        <fullName evidence="4">Transposase</fullName>
    </recommendedName>
</protein>
<geneLocation type="plasmid" evidence="2">
    <name>megaplasmid</name>
</geneLocation>